<evidence type="ECO:0000313" key="3">
    <source>
        <dbReference type="Proteomes" id="UP000616201"/>
    </source>
</evidence>
<evidence type="ECO:0008006" key="4">
    <source>
        <dbReference type="Google" id="ProtNLM"/>
    </source>
</evidence>
<feature type="signal peptide" evidence="1">
    <location>
        <begin position="1"/>
        <end position="17"/>
    </location>
</feature>
<dbReference type="InterPro" id="IPR032578">
    <property type="entry name" value="DUF4919"/>
</dbReference>
<organism evidence="2 3">
    <name type="scientific">Sphingobacterium hungaricum</name>
    <dbReference type="NCBI Taxonomy" id="2082723"/>
    <lineage>
        <taxon>Bacteria</taxon>
        <taxon>Pseudomonadati</taxon>
        <taxon>Bacteroidota</taxon>
        <taxon>Sphingobacteriia</taxon>
        <taxon>Sphingobacteriales</taxon>
        <taxon>Sphingobacteriaceae</taxon>
        <taxon>Sphingobacterium</taxon>
    </lineage>
</organism>
<sequence length="217" mass="25553">MKQWIIFILAVSSSFCAAQEMNRTAPDYESIKTLIAQDDEHNYQKLLSRFQDADSTLTKEEYDLLYFGQYFQPDYHPYKTYNNELIKLYRENNIEEFIKQGEESFRKNPFDLRLNYYLMIAYEDLGDEINFDRVSRKFYAMVEAIGMSGDGNSSKTGFHVMNVSDEYVVLNILGFDSKSQRVVDSCDYHELEENDIDLKGIYFDVSKIFEASNKLFK</sequence>
<keyword evidence="1" id="KW-0732">Signal</keyword>
<evidence type="ECO:0000256" key="1">
    <source>
        <dbReference type="SAM" id="SignalP"/>
    </source>
</evidence>
<reference evidence="2" key="1">
    <citation type="submission" date="2018-02" db="EMBL/GenBank/DDBJ databases">
        <authorList>
            <person name="Vasarhelyi B.M."/>
            <person name="Deshmukh S."/>
            <person name="Balint B."/>
            <person name="Kukolya J."/>
        </authorList>
    </citation>
    <scope>NUCLEOTIDE SEQUENCE</scope>
    <source>
        <strain evidence="2">KB22</strain>
    </source>
</reference>
<dbReference type="Proteomes" id="UP000616201">
    <property type="component" value="Unassembled WGS sequence"/>
</dbReference>
<dbReference type="RefSeq" id="WP_196936283.1">
    <property type="nucleotide sequence ID" value="NZ_MU158698.1"/>
</dbReference>
<name>A0A928UZZ2_9SPHI</name>
<protein>
    <recommendedName>
        <fullName evidence="4">DUF4919 domain-containing protein</fullName>
    </recommendedName>
</protein>
<accession>A0A928UZZ2</accession>
<evidence type="ECO:0000313" key="2">
    <source>
        <dbReference type="EMBL" id="MBE8714456.1"/>
    </source>
</evidence>
<dbReference type="EMBL" id="PRDK01000006">
    <property type="protein sequence ID" value="MBE8714456.1"/>
    <property type="molecule type" value="Genomic_DNA"/>
</dbReference>
<dbReference type="Pfam" id="PF16266">
    <property type="entry name" value="DUF4919"/>
    <property type="match status" value="1"/>
</dbReference>
<proteinExistence type="predicted"/>
<feature type="chain" id="PRO_5036908709" description="DUF4919 domain-containing protein" evidence="1">
    <location>
        <begin position="18"/>
        <end position="217"/>
    </location>
</feature>
<keyword evidence="3" id="KW-1185">Reference proteome</keyword>
<comment type="caution">
    <text evidence="2">The sequence shown here is derived from an EMBL/GenBank/DDBJ whole genome shotgun (WGS) entry which is preliminary data.</text>
</comment>
<dbReference type="AlphaFoldDB" id="A0A928UZZ2"/>
<gene>
    <name evidence="2" type="ORF">C4F49_12260</name>
</gene>